<keyword evidence="1" id="KW-0732">Signal</keyword>
<dbReference type="GO" id="GO:0051726">
    <property type="term" value="P:regulation of cell cycle"/>
    <property type="evidence" value="ECO:0007669"/>
    <property type="project" value="InterPro"/>
</dbReference>
<dbReference type="PANTHER" id="PTHR16840:SF3">
    <property type="entry name" value="GROWTH ARREST-SPECIFIC PROTEIN 1"/>
    <property type="match status" value="1"/>
</dbReference>
<dbReference type="InterPro" id="IPR039596">
    <property type="entry name" value="GAS1"/>
</dbReference>
<sequence length="134" mass="14556">MWAAALALMTCALAAHARSPPCSDVRMRCAYRSGCGAALNNYMELCAEVLSNPMGHCPEPCQHALIALTSTEEGKDLMNLELVRCIVYRRPEPIGGVKCAPAASAIKSNLDDSLQQGRRVVDPPFWGFISDRPH</sequence>
<keyword evidence="3" id="KW-1185">Reference proteome</keyword>
<proteinExistence type="predicted"/>
<reference evidence="2 3" key="1">
    <citation type="journal article" date="2019" name="Commun. Biol.">
        <title>The bagworm genome reveals a unique fibroin gene that provides high tensile strength.</title>
        <authorList>
            <person name="Kono N."/>
            <person name="Nakamura H."/>
            <person name="Ohtoshi R."/>
            <person name="Tomita M."/>
            <person name="Numata K."/>
            <person name="Arakawa K."/>
        </authorList>
    </citation>
    <scope>NUCLEOTIDE SEQUENCE [LARGE SCALE GENOMIC DNA]</scope>
</reference>
<feature type="signal peptide" evidence="1">
    <location>
        <begin position="1"/>
        <end position="17"/>
    </location>
</feature>
<dbReference type="OrthoDB" id="5950623at2759"/>
<evidence type="ECO:0000313" key="3">
    <source>
        <dbReference type="Proteomes" id="UP000299102"/>
    </source>
</evidence>
<accession>A0A4C1XMM3</accession>
<comment type="caution">
    <text evidence="2">The sequence shown here is derived from an EMBL/GenBank/DDBJ whole genome shotgun (WGS) entry which is preliminary data.</text>
</comment>
<dbReference type="AlphaFoldDB" id="A0A4C1XMM3"/>
<gene>
    <name evidence="2" type="ORF">EVAR_21549_1</name>
</gene>
<dbReference type="EMBL" id="BGZK01000892">
    <property type="protein sequence ID" value="GBP64232.1"/>
    <property type="molecule type" value="Genomic_DNA"/>
</dbReference>
<evidence type="ECO:0000313" key="2">
    <source>
        <dbReference type="EMBL" id="GBP64232.1"/>
    </source>
</evidence>
<name>A0A4C1XMM3_EUMVA</name>
<feature type="chain" id="PRO_5020033251" evidence="1">
    <location>
        <begin position="18"/>
        <end position="134"/>
    </location>
</feature>
<dbReference type="PANTHER" id="PTHR16840">
    <property type="entry name" value="GROWTH ARREST-SPECIFIC PROTEIN 1"/>
    <property type="match status" value="1"/>
</dbReference>
<evidence type="ECO:0000256" key="1">
    <source>
        <dbReference type="SAM" id="SignalP"/>
    </source>
</evidence>
<dbReference type="Proteomes" id="UP000299102">
    <property type="component" value="Unassembled WGS sequence"/>
</dbReference>
<organism evidence="2 3">
    <name type="scientific">Eumeta variegata</name>
    <name type="common">Bagworm moth</name>
    <name type="synonym">Eumeta japonica</name>
    <dbReference type="NCBI Taxonomy" id="151549"/>
    <lineage>
        <taxon>Eukaryota</taxon>
        <taxon>Metazoa</taxon>
        <taxon>Ecdysozoa</taxon>
        <taxon>Arthropoda</taxon>
        <taxon>Hexapoda</taxon>
        <taxon>Insecta</taxon>
        <taxon>Pterygota</taxon>
        <taxon>Neoptera</taxon>
        <taxon>Endopterygota</taxon>
        <taxon>Lepidoptera</taxon>
        <taxon>Glossata</taxon>
        <taxon>Ditrysia</taxon>
        <taxon>Tineoidea</taxon>
        <taxon>Psychidae</taxon>
        <taxon>Oiketicinae</taxon>
        <taxon>Eumeta</taxon>
    </lineage>
</organism>
<dbReference type="STRING" id="151549.A0A4C1XMM3"/>
<protein>
    <submittedName>
        <fullName evidence="2">Uncharacterized protein</fullName>
    </submittedName>
</protein>